<proteinExistence type="predicted"/>
<dbReference type="AlphaFoldDB" id="A0A2M7XCI6"/>
<comment type="caution">
    <text evidence="1">The sequence shown here is derived from an EMBL/GenBank/DDBJ whole genome shotgun (WGS) entry which is preliminary data.</text>
</comment>
<protein>
    <recommendedName>
        <fullName evidence="3">Polymerase nucleotidyl transferase domain-containing protein</fullName>
    </recommendedName>
</protein>
<evidence type="ECO:0000313" key="2">
    <source>
        <dbReference type="Proteomes" id="UP000229385"/>
    </source>
</evidence>
<reference evidence="2" key="1">
    <citation type="submission" date="2017-09" db="EMBL/GenBank/DDBJ databases">
        <title>Depth-based differentiation of microbial function through sediment-hosted aquifers and enrichment of novel symbionts in the deep terrestrial subsurface.</title>
        <authorList>
            <person name="Probst A.J."/>
            <person name="Ladd B."/>
            <person name="Jarett J.K."/>
            <person name="Geller-Mcgrath D.E."/>
            <person name="Sieber C.M.K."/>
            <person name="Emerson J.B."/>
            <person name="Anantharaman K."/>
            <person name="Thomas B.C."/>
            <person name="Malmstrom R."/>
            <person name="Stieglmeier M."/>
            <person name="Klingl A."/>
            <person name="Woyke T."/>
            <person name="Ryan C.M."/>
            <person name="Banfield J.F."/>
        </authorList>
    </citation>
    <scope>NUCLEOTIDE SEQUENCE [LARGE SCALE GENOMIC DNA]</scope>
</reference>
<dbReference type="InterPro" id="IPR043519">
    <property type="entry name" value="NT_sf"/>
</dbReference>
<dbReference type="Proteomes" id="UP000229385">
    <property type="component" value="Unassembled WGS sequence"/>
</dbReference>
<dbReference type="SUPFAM" id="SSF81301">
    <property type="entry name" value="Nucleotidyltransferase"/>
    <property type="match status" value="1"/>
</dbReference>
<dbReference type="EMBL" id="PFWU01000030">
    <property type="protein sequence ID" value="PJA45584.1"/>
    <property type="molecule type" value="Genomic_DNA"/>
</dbReference>
<gene>
    <name evidence="1" type="ORF">CO174_02675</name>
</gene>
<sequence length="648" mass="74443">MRREDQEQREQQKIEAYTTAPAGESLIDVKAAQKHWSKEMASNPEFVRQVEERAKFNERLDAVIAGLKRPDISLQQAVAEGELTEEQVANLYDSLNILLAPGSEYQRILLYLPFEFLPGKGWKPKSSDLKREMETFKQQYMTAWRGLLTSHDVRSNFVDGDVTDFTFLAEGDPDPRVVKAAHLIPKLVEKGLLSLEEVFVLIEESTDQVLQKSIVDTLPVLQDMGLIHPGWIDRMERSYSPLLFEQVKVLQKLAGEEKPEIEQVGVVSFESITTQLEADLEEVDRRDHGEVTANREKWIRREEKRSVIEKTGRAIASGLESDRMDRTEAMQFFSEEVDQSAQEAFLDGLRQAIEMRAKQDPDAAKRLYSEYQEVIETHWLADGDRLRDAFSKLFFHLQGLGVITEADLKRLGLKRPALAGPFSENAKNMQEEIAEVVRSLEVMERDPVLKERVYPVVLVLGSRIKGYGLQNSDVDIAVFIKPGVDIEDTQAMRKKFKEVFSHKLIEGEVIEYWLEEDGDSLLIRNFDNQDVKVGFSVEIAFLFSSMWEGDPQMVKQLREKILGPYFEDNGRMFRDMDARRLELEDVERNLLQYRLMHTGYARYMPPFGGLDTQHAASLDGQSAFWDSGYRQTATQLFARNVFLPKIEK</sequence>
<organism evidence="1 2">
    <name type="scientific">Candidatus Uhrbacteria bacterium CG_4_9_14_3_um_filter_50_9</name>
    <dbReference type="NCBI Taxonomy" id="1975035"/>
    <lineage>
        <taxon>Bacteria</taxon>
        <taxon>Candidatus Uhriibacteriota</taxon>
    </lineage>
</organism>
<evidence type="ECO:0008006" key="3">
    <source>
        <dbReference type="Google" id="ProtNLM"/>
    </source>
</evidence>
<accession>A0A2M7XCI6</accession>
<evidence type="ECO:0000313" key="1">
    <source>
        <dbReference type="EMBL" id="PJA45584.1"/>
    </source>
</evidence>
<name>A0A2M7XCI6_9BACT</name>